<gene>
    <name evidence="11" type="ORF">SMN809_LOCUS72049</name>
</gene>
<dbReference type="EMBL" id="CAJOBI010324865">
    <property type="protein sequence ID" value="CAF5190300.1"/>
    <property type="molecule type" value="Genomic_DNA"/>
</dbReference>
<comment type="subcellular location">
    <subcellularLocation>
        <location evidence="1 10">Preautophagosomal structure membrane</location>
        <topology evidence="1 10">Multi-pass membrane protein</topology>
    </subcellularLocation>
</comment>
<dbReference type="GO" id="GO:0034045">
    <property type="term" value="C:phagophore assembly site membrane"/>
    <property type="evidence" value="ECO:0007669"/>
    <property type="project" value="UniProtKB-SubCell"/>
</dbReference>
<comment type="similarity">
    <text evidence="2 10">Belongs to the ATG9 family.</text>
</comment>
<dbReference type="AlphaFoldDB" id="A0A8S3I226"/>
<evidence type="ECO:0000256" key="3">
    <source>
        <dbReference type="ARBA" id="ARBA00018074"/>
    </source>
</evidence>
<keyword evidence="9" id="KW-0472">Membrane</keyword>
<keyword evidence="4 10" id="KW-0813">Transport</keyword>
<reference evidence="11" key="1">
    <citation type="submission" date="2021-02" db="EMBL/GenBank/DDBJ databases">
        <authorList>
            <person name="Nowell W R."/>
        </authorList>
    </citation>
    <scope>NUCLEOTIDE SEQUENCE</scope>
</reference>
<feature type="non-terminal residue" evidence="11">
    <location>
        <position position="1"/>
    </location>
</feature>
<dbReference type="GO" id="GO:0061709">
    <property type="term" value="P:reticulophagy"/>
    <property type="evidence" value="ECO:0007669"/>
    <property type="project" value="TreeGrafter"/>
</dbReference>
<keyword evidence="7 10" id="KW-0072">Autophagy</keyword>
<dbReference type="Proteomes" id="UP000676336">
    <property type="component" value="Unassembled WGS sequence"/>
</dbReference>
<evidence type="ECO:0000313" key="11">
    <source>
        <dbReference type="EMBL" id="CAF5190300.1"/>
    </source>
</evidence>
<dbReference type="GO" id="GO:0005776">
    <property type="term" value="C:autophagosome"/>
    <property type="evidence" value="ECO:0007669"/>
    <property type="project" value="TreeGrafter"/>
</dbReference>
<keyword evidence="8 10" id="KW-0445">Lipid transport</keyword>
<dbReference type="GO" id="GO:0034727">
    <property type="term" value="P:piecemeal microautophagy of the nucleus"/>
    <property type="evidence" value="ECO:0007669"/>
    <property type="project" value="TreeGrafter"/>
</dbReference>
<keyword evidence="5" id="KW-0812">Transmembrane</keyword>
<evidence type="ECO:0000256" key="9">
    <source>
        <dbReference type="ARBA" id="ARBA00023136"/>
    </source>
</evidence>
<dbReference type="GO" id="GO:0034497">
    <property type="term" value="P:protein localization to phagophore assembly site"/>
    <property type="evidence" value="ECO:0007669"/>
    <property type="project" value="TreeGrafter"/>
</dbReference>
<dbReference type="InterPro" id="IPR007241">
    <property type="entry name" value="Autophagy-rel_prot_9"/>
</dbReference>
<dbReference type="GO" id="GO:0000422">
    <property type="term" value="P:autophagy of mitochondrion"/>
    <property type="evidence" value="ECO:0007669"/>
    <property type="project" value="TreeGrafter"/>
</dbReference>
<evidence type="ECO:0000256" key="7">
    <source>
        <dbReference type="ARBA" id="ARBA00023006"/>
    </source>
</evidence>
<evidence type="ECO:0000256" key="2">
    <source>
        <dbReference type="ARBA" id="ARBA00006185"/>
    </source>
</evidence>
<keyword evidence="6" id="KW-1133">Transmembrane helix</keyword>
<organism evidence="11 12">
    <name type="scientific">Rotaria magnacalcarata</name>
    <dbReference type="NCBI Taxonomy" id="392030"/>
    <lineage>
        <taxon>Eukaryota</taxon>
        <taxon>Metazoa</taxon>
        <taxon>Spiralia</taxon>
        <taxon>Gnathifera</taxon>
        <taxon>Rotifera</taxon>
        <taxon>Eurotatoria</taxon>
        <taxon>Bdelloidea</taxon>
        <taxon>Philodinida</taxon>
        <taxon>Philodinidae</taxon>
        <taxon>Rotaria</taxon>
    </lineage>
</organism>
<sequence length="151" mass="17525">MFFLFKVYFLEELLSAFVTPLVLCFQFRRKSLQIIDFLRNFTVDVQGVGDVCSFAQLDITKHGDLKWFVPIRPKSPSNTDGGITNDGKLELSLMHFHHTNPNWQMSKQCEVYLEKIQERAVENMHGSSILQQSMNDMQNLQAQQSFYSDPL</sequence>
<dbReference type="PANTHER" id="PTHR13038:SF10">
    <property type="entry name" value="AUTOPHAGY-RELATED PROTEIN 9"/>
    <property type="match status" value="1"/>
</dbReference>
<evidence type="ECO:0000256" key="10">
    <source>
        <dbReference type="RuleBase" id="RU364027"/>
    </source>
</evidence>
<evidence type="ECO:0000256" key="1">
    <source>
        <dbReference type="ARBA" id="ARBA00004511"/>
    </source>
</evidence>
<evidence type="ECO:0000313" key="12">
    <source>
        <dbReference type="Proteomes" id="UP000676336"/>
    </source>
</evidence>
<dbReference type="GO" id="GO:0006869">
    <property type="term" value="P:lipid transport"/>
    <property type="evidence" value="ECO:0007669"/>
    <property type="project" value="UniProtKB-KW"/>
</dbReference>
<evidence type="ECO:0000256" key="6">
    <source>
        <dbReference type="ARBA" id="ARBA00022989"/>
    </source>
</evidence>
<protein>
    <recommendedName>
        <fullName evidence="3 10">Autophagy-related protein 9</fullName>
    </recommendedName>
</protein>
<proteinExistence type="inferred from homology"/>
<comment type="function">
    <text evidence="10">Phospholipid scramblase involved in autophagy. Cycles between the preautophagosomal structure/phagophore assembly site (PAS) and the cytoplasmic vesicle pool and supplies membrane for the growing autophagosome. Lipid scramblase activity plays a key role in preautophagosomal structure/phagophore assembly by distributing the phospholipids that arrive through ATG2 from the cytoplasmic to the luminal leaflet of the bilayer, thereby driving autophagosomal membrane expansion.</text>
</comment>
<name>A0A8S3I226_9BILA</name>
<evidence type="ECO:0000256" key="8">
    <source>
        <dbReference type="ARBA" id="ARBA00023055"/>
    </source>
</evidence>
<evidence type="ECO:0000256" key="5">
    <source>
        <dbReference type="ARBA" id="ARBA00022692"/>
    </source>
</evidence>
<comment type="caution">
    <text evidence="11">The sequence shown here is derived from an EMBL/GenBank/DDBJ whole genome shotgun (WGS) entry which is preliminary data.</text>
</comment>
<dbReference type="PANTHER" id="PTHR13038">
    <property type="entry name" value="APG9 AUTOPHAGY 9"/>
    <property type="match status" value="1"/>
</dbReference>
<dbReference type="Pfam" id="PF04109">
    <property type="entry name" value="ATG9"/>
    <property type="match status" value="1"/>
</dbReference>
<accession>A0A8S3I226</accession>
<evidence type="ECO:0000256" key="4">
    <source>
        <dbReference type="ARBA" id="ARBA00022448"/>
    </source>
</evidence>